<dbReference type="Pfam" id="PF12836">
    <property type="entry name" value="HHH_3"/>
    <property type="match status" value="2"/>
</dbReference>
<reference evidence="2 3" key="1">
    <citation type="submission" date="2023-05" db="EMBL/GenBank/DDBJ databases">
        <title>Genome sequence of Pinibacter sp. MAH-24.</title>
        <authorList>
            <person name="Huq M.A."/>
        </authorList>
    </citation>
    <scope>NUCLEOTIDE SEQUENCE [LARGE SCALE GENOMIC DNA]</scope>
    <source>
        <strain evidence="2 3">MAH-24</strain>
    </source>
</reference>
<dbReference type="PANTHER" id="PTHR21180">
    <property type="entry name" value="ENDONUCLEASE/EXONUCLEASE/PHOSPHATASE FAMILY DOMAIN-CONTAINING PROTEIN 1"/>
    <property type="match status" value="1"/>
</dbReference>
<evidence type="ECO:0000256" key="1">
    <source>
        <dbReference type="SAM" id="Phobius"/>
    </source>
</evidence>
<name>A0ABT6R8N3_9BACT</name>
<sequence>MPFTNKKWWKDYFSFTKKERVGIVVLLVTIVVVFLLPTFFSNPAPPDAAAAMDFKEQVAKLETKKEAHSNYGSHYEKRDYHDFNTEKISTQGELFYFDPNTATQLDWQRLGVTEKTSHIILNYLSKGGKFRKPEDLLKIYSLKEADAQRLIPYVRIAGTDEGKNDSHDDHVATKFEKKISIIDINTADTNLLKSLPGIGSKLAQRIINFRDKLGGFYTASQVAETYGLPDSTFQKINSYLTAGKASMKQININVATVNELKQHPYIGWKIASAIVQYRSQHNEFQSIEDILKIALISENDYKKISPYLSIK</sequence>
<dbReference type="RefSeq" id="WP_282333041.1">
    <property type="nucleotide sequence ID" value="NZ_JASBRG010000002.1"/>
</dbReference>
<keyword evidence="1" id="KW-0472">Membrane</keyword>
<dbReference type="Gene3D" id="1.10.150.280">
    <property type="entry name" value="AF1531-like domain"/>
    <property type="match status" value="2"/>
</dbReference>
<dbReference type="EMBL" id="JASBRG010000002">
    <property type="protein sequence ID" value="MDI3318922.1"/>
    <property type="molecule type" value="Genomic_DNA"/>
</dbReference>
<evidence type="ECO:0000313" key="2">
    <source>
        <dbReference type="EMBL" id="MDI3318922.1"/>
    </source>
</evidence>
<dbReference type="Proteomes" id="UP001226434">
    <property type="component" value="Unassembled WGS sequence"/>
</dbReference>
<accession>A0ABT6R8N3</accession>
<organism evidence="2 3">
    <name type="scientific">Pinibacter soli</name>
    <dbReference type="NCBI Taxonomy" id="3044211"/>
    <lineage>
        <taxon>Bacteria</taxon>
        <taxon>Pseudomonadati</taxon>
        <taxon>Bacteroidota</taxon>
        <taxon>Chitinophagia</taxon>
        <taxon>Chitinophagales</taxon>
        <taxon>Chitinophagaceae</taxon>
        <taxon>Pinibacter</taxon>
    </lineage>
</organism>
<gene>
    <name evidence="2" type="ORF">QJ048_04015</name>
</gene>
<keyword evidence="1" id="KW-1133">Transmembrane helix</keyword>
<evidence type="ECO:0000313" key="3">
    <source>
        <dbReference type="Proteomes" id="UP001226434"/>
    </source>
</evidence>
<dbReference type="PANTHER" id="PTHR21180:SF32">
    <property type="entry name" value="ENDONUCLEASE_EXONUCLEASE_PHOSPHATASE FAMILY DOMAIN-CONTAINING PROTEIN 1"/>
    <property type="match status" value="1"/>
</dbReference>
<dbReference type="InterPro" id="IPR010994">
    <property type="entry name" value="RuvA_2-like"/>
</dbReference>
<dbReference type="SUPFAM" id="SSF47781">
    <property type="entry name" value="RuvA domain 2-like"/>
    <property type="match status" value="3"/>
</dbReference>
<proteinExistence type="predicted"/>
<feature type="transmembrane region" description="Helical" evidence="1">
    <location>
        <begin position="21"/>
        <end position="40"/>
    </location>
</feature>
<comment type="caution">
    <text evidence="2">The sequence shown here is derived from an EMBL/GenBank/DDBJ whole genome shotgun (WGS) entry which is preliminary data.</text>
</comment>
<dbReference type="InterPro" id="IPR051675">
    <property type="entry name" value="Endo/Exo/Phosphatase_dom_1"/>
</dbReference>
<keyword evidence="3" id="KW-1185">Reference proteome</keyword>
<protein>
    <submittedName>
        <fullName evidence="2">Helix-hairpin-helix domain-containing protein</fullName>
    </submittedName>
</protein>
<keyword evidence="1" id="KW-0812">Transmembrane</keyword>